<comment type="caution">
    <text evidence="1">The sequence shown here is derived from an EMBL/GenBank/DDBJ whole genome shotgun (WGS) entry which is preliminary data.</text>
</comment>
<reference evidence="1 2" key="1">
    <citation type="submission" date="2023-12" db="EMBL/GenBank/DDBJ databases">
        <title>the genome sequence of Hyalangium sp. s54d21.</title>
        <authorList>
            <person name="Zhang X."/>
        </authorList>
    </citation>
    <scope>NUCLEOTIDE SEQUENCE [LARGE SCALE GENOMIC DNA]</scope>
    <source>
        <strain evidence="2">s54d21</strain>
    </source>
</reference>
<keyword evidence="2" id="KW-1185">Reference proteome</keyword>
<sequence>MSDETPEKIRFGRSQKFRLSQKGTEAVTEYKLMLEKARSGSGRAQFDAARAAWGVPFNLTAEDGLFLVEFSEGDRTLPEATRNLDGCGTTAKEVKAAVERLLACGMLEAVVAPPPPVAPPRRYW</sequence>
<evidence type="ECO:0000313" key="1">
    <source>
        <dbReference type="EMBL" id="MDY7225252.1"/>
    </source>
</evidence>
<dbReference type="EMBL" id="JAXIVS010000001">
    <property type="protein sequence ID" value="MDY7225252.1"/>
    <property type="molecule type" value="Genomic_DNA"/>
</dbReference>
<name>A0ABU5GXH9_9BACT</name>
<protein>
    <submittedName>
        <fullName evidence="1">Uncharacterized protein</fullName>
    </submittedName>
</protein>
<accession>A0ABU5GXH9</accession>
<gene>
    <name evidence="1" type="ORF">SYV04_02620</name>
</gene>
<dbReference type="RefSeq" id="WP_321543968.1">
    <property type="nucleotide sequence ID" value="NZ_JAXIVS010000001.1"/>
</dbReference>
<organism evidence="1 2">
    <name type="scientific">Hyalangium rubrum</name>
    <dbReference type="NCBI Taxonomy" id="3103134"/>
    <lineage>
        <taxon>Bacteria</taxon>
        <taxon>Pseudomonadati</taxon>
        <taxon>Myxococcota</taxon>
        <taxon>Myxococcia</taxon>
        <taxon>Myxococcales</taxon>
        <taxon>Cystobacterineae</taxon>
        <taxon>Archangiaceae</taxon>
        <taxon>Hyalangium</taxon>
    </lineage>
</organism>
<dbReference type="Proteomes" id="UP001291309">
    <property type="component" value="Unassembled WGS sequence"/>
</dbReference>
<proteinExistence type="predicted"/>
<evidence type="ECO:0000313" key="2">
    <source>
        <dbReference type="Proteomes" id="UP001291309"/>
    </source>
</evidence>